<dbReference type="EMBL" id="BSDY01000001">
    <property type="protein sequence ID" value="GLI54858.1"/>
    <property type="molecule type" value="Genomic_DNA"/>
</dbReference>
<dbReference type="NCBIfam" id="NF008371">
    <property type="entry name" value="PRK11170.1"/>
    <property type="match status" value="1"/>
</dbReference>
<dbReference type="Gene3D" id="3.20.20.140">
    <property type="entry name" value="Metal-dependent hydrolases"/>
    <property type="match status" value="1"/>
</dbReference>
<dbReference type="PIRSF" id="PIRSF038994">
    <property type="entry name" value="NagA"/>
    <property type="match status" value="1"/>
</dbReference>
<evidence type="ECO:0000256" key="7">
    <source>
        <dbReference type="PIRSR" id="PIRSR038994-2"/>
    </source>
</evidence>
<dbReference type="Pfam" id="PF01979">
    <property type="entry name" value="Amidohydro_1"/>
    <property type="match status" value="1"/>
</dbReference>
<dbReference type="InterPro" id="IPR032466">
    <property type="entry name" value="Metal_Hydrolase"/>
</dbReference>
<feature type="binding site" evidence="7">
    <location>
        <position position="248"/>
    </location>
    <ligand>
        <name>substrate</name>
    </ligand>
</feature>
<evidence type="ECO:0000256" key="5">
    <source>
        <dbReference type="PIRNR" id="PIRNR038994"/>
    </source>
</evidence>
<comment type="caution">
    <text evidence="10">The sequence shown here is derived from an EMBL/GenBank/DDBJ whole genome shotgun (WGS) entry which is preliminary data.</text>
</comment>
<dbReference type="GO" id="GO:0046872">
    <property type="term" value="F:metal ion binding"/>
    <property type="evidence" value="ECO:0007669"/>
    <property type="project" value="UniProtKB-KW"/>
</dbReference>
<feature type="binding site" evidence="7">
    <location>
        <position position="225"/>
    </location>
    <ligand>
        <name>substrate</name>
    </ligand>
</feature>
<comment type="cofactor">
    <cofactor evidence="8">
        <name>a divalent metal cation</name>
        <dbReference type="ChEBI" id="CHEBI:60240"/>
    </cofactor>
    <text evidence="8">Binds 1 divalent metal cation per subunit.</text>
</comment>
<feature type="binding site" evidence="8">
    <location>
        <position position="193"/>
    </location>
    <ligand>
        <name>Zn(2+)</name>
        <dbReference type="ChEBI" id="CHEBI:29105"/>
    </ligand>
</feature>
<keyword evidence="2 8" id="KW-0479">Metal-binding</keyword>
<dbReference type="SUPFAM" id="SSF51338">
    <property type="entry name" value="Composite domain of metallo-dependent hydrolases"/>
    <property type="match status" value="1"/>
</dbReference>
<protein>
    <submittedName>
        <fullName evidence="10">N-acetylglucosamine-6-phosphate deacetylase</fullName>
    </submittedName>
</protein>
<dbReference type="AlphaFoldDB" id="A0A9W6LLY2"/>
<dbReference type="GO" id="GO:0006046">
    <property type="term" value="P:N-acetylglucosamine catabolic process"/>
    <property type="evidence" value="ECO:0007669"/>
    <property type="project" value="TreeGrafter"/>
</dbReference>
<keyword evidence="4 5" id="KW-0119">Carbohydrate metabolism</keyword>
<feature type="binding site" evidence="8">
    <location>
        <position position="128"/>
    </location>
    <ligand>
        <name>Zn(2+)</name>
        <dbReference type="ChEBI" id="CHEBI:29105"/>
    </ligand>
</feature>
<organism evidence="10 11">
    <name type="scientific">Propionigenium maris DSM 9537</name>
    <dbReference type="NCBI Taxonomy" id="1123000"/>
    <lineage>
        <taxon>Bacteria</taxon>
        <taxon>Fusobacteriati</taxon>
        <taxon>Fusobacteriota</taxon>
        <taxon>Fusobacteriia</taxon>
        <taxon>Fusobacteriales</taxon>
        <taxon>Fusobacteriaceae</taxon>
        <taxon>Propionigenium</taxon>
    </lineage>
</organism>
<proteinExistence type="inferred from homology"/>
<dbReference type="NCBIfam" id="TIGR00221">
    <property type="entry name" value="nagA"/>
    <property type="match status" value="1"/>
</dbReference>
<dbReference type="RefSeq" id="WP_281832939.1">
    <property type="nucleotide sequence ID" value="NZ_BSDY01000001.1"/>
</dbReference>
<dbReference type="GO" id="GO:0008448">
    <property type="term" value="F:N-acetylglucosamine-6-phosphate deacetylase activity"/>
    <property type="evidence" value="ECO:0007669"/>
    <property type="project" value="InterPro"/>
</dbReference>
<dbReference type="PANTHER" id="PTHR11113">
    <property type="entry name" value="N-ACETYLGLUCOSAMINE-6-PHOSPHATE DEACETYLASE"/>
    <property type="match status" value="1"/>
</dbReference>
<name>A0A9W6LLY2_9FUSO</name>
<evidence type="ECO:0000256" key="8">
    <source>
        <dbReference type="PIRSR" id="PIRSR038994-3"/>
    </source>
</evidence>
<feature type="domain" description="Amidohydrolase-related" evidence="9">
    <location>
        <begin position="50"/>
        <end position="375"/>
    </location>
</feature>
<evidence type="ECO:0000313" key="10">
    <source>
        <dbReference type="EMBL" id="GLI54858.1"/>
    </source>
</evidence>
<dbReference type="Gene3D" id="2.30.40.10">
    <property type="entry name" value="Urease, subunit C, domain 1"/>
    <property type="match status" value="1"/>
</dbReference>
<evidence type="ECO:0000256" key="3">
    <source>
        <dbReference type="ARBA" id="ARBA00022801"/>
    </source>
</evidence>
<dbReference type="SUPFAM" id="SSF51556">
    <property type="entry name" value="Metallo-dependent hydrolases"/>
    <property type="match status" value="1"/>
</dbReference>
<feature type="binding site" evidence="7">
    <location>
        <begin position="303"/>
        <end position="305"/>
    </location>
    <ligand>
        <name>substrate</name>
    </ligand>
</feature>
<evidence type="ECO:0000256" key="1">
    <source>
        <dbReference type="ARBA" id="ARBA00010716"/>
    </source>
</evidence>
<dbReference type="PANTHER" id="PTHR11113:SF14">
    <property type="entry name" value="N-ACETYLGLUCOSAMINE-6-PHOSPHATE DEACETYLASE"/>
    <property type="match status" value="1"/>
</dbReference>
<comment type="similarity">
    <text evidence="1 5">Belongs to the metallo-dependent hydrolases superfamily. NagA family.</text>
</comment>
<dbReference type="FunFam" id="3.20.20.140:FF:000004">
    <property type="entry name" value="N-acetylglucosamine-6-phosphate deacetylase"/>
    <property type="match status" value="1"/>
</dbReference>
<evidence type="ECO:0000313" key="11">
    <source>
        <dbReference type="Proteomes" id="UP001144471"/>
    </source>
</evidence>
<dbReference type="InterPro" id="IPR011059">
    <property type="entry name" value="Metal-dep_hydrolase_composite"/>
</dbReference>
<evidence type="ECO:0000259" key="9">
    <source>
        <dbReference type="Pfam" id="PF01979"/>
    </source>
</evidence>
<keyword evidence="3 5" id="KW-0378">Hydrolase</keyword>
<reference evidence="10" key="1">
    <citation type="submission" date="2022-12" db="EMBL/GenBank/DDBJ databases">
        <title>Reference genome sequencing for broad-spectrum identification of bacterial and archaeal isolates by mass spectrometry.</title>
        <authorList>
            <person name="Sekiguchi Y."/>
            <person name="Tourlousse D.M."/>
        </authorList>
    </citation>
    <scope>NUCLEOTIDE SEQUENCE</scope>
    <source>
        <strain evidence="10">10succ1</strain>
    </source>
</reference>
<dbReference type="Proteomes" id="UP001144471">
    <property type="component" value="Unassembled WGS sequence"/>
</dbReference>
<feature type="active site" description="Proton donor/acceptor" evidence="6">
    <location>
        <position position="270"/>
    </location>
</feature>
<gene>
    <name evidence="10" type="primary">nagA</name>
    <name evidence="10" type="ORF">PM10SUCC1_03730</name>
</gene>
<dbReference type="InterPro" id="IPR003764">
    <property type="entry name" value="GlcNAc_6-P_deAcase"/>
</dbReference>
<feature type="binding site" evidence="8">
    <location>
        <position position="214"/>
    </location>
    <ligand>
        <name>Zn(2+)</name>
        <dbReference type="ChEBI" id="CHEBI:29105"/>
    </ligand>
</feature>
<feature type="binding site" evidence="7">
    <location>
        <position position="139"/>
    </location>
    <ligand>
        <name>substrate</name>
    </ligand>
</feature>
<sequence>MFAIVNGRVFDGENFLDRKAVLIEGSKIVDIVEEDHLASDVERMDAEGNYITPGFIDLQLNGCGGVLFNDDISRKTLEVMNETNIRYGCTSFLPTLITSTDENIRRSLEVVDGMEDPEEIGVLGLHLEGPYISVEKRGVHREDLVRVLDNSVVSEIARYGGEVTKILTLAPENAKPEHIRELAESGINVALGHTNATYNQIEEKREYGITLATHLYNAMSQMGHREPGAVGAVLNGDYHAGIIVDGLHVAYPAVEIAKKIMGERLYLVTDAVAPAGTDMESFIFEGKKVFHKDGKCFDENGTLGGAALTMIGGVRNLVDHVNLSLEEAVRMATIYPAKAIGVDDRYGLIRKGYVADLAIIDKNLEISQMVVKGRLI</sequence>
<feature type="binding site" evidence="7">
    <location>
        <begin position="217"/>
        <end position="218"/>
    </location>
    <ligand>
        <name>substrate</name>
    </ligand>
</feature>
<dbReference type="InterPro" id="IPR006680">
    <property type="entry name" value="Amidohydro-rel"/>
</dbReference>
<accession>A0A9W6LLY2</accession>
<dbReference type="CDD" id="cd00854">
    <property type="entry name" value="NagA"/>
    <property type="match status" value="1"/>
</dbReference>
<evidence type="ECO:0000256" key="4">
    <source>
        <dbReference type="ARBA" id="ARBA00023277"/>
    </source>
</evidence>
<keyword evidence="11" id="KW-1185">Reference proteome</keyword>
<evidence type="ECO:0000256" key="6">
    <source>
        <dbReference type="PIRSR" id="PIRSR038994-1"/>
    </source>
</evidence>
<evidence type="ECO:0000256" key="2">
    <source>
        <dbReference type="ARBA" id="ARBA00022723"/>
    </source>
</evidence>